<dbReference type="RefSeq" id="WP_055093553.1">
    <property type="nucleotide sequence ID" value="NZ_JRLF01000008.1"/>
</dbReference>
<dbReference type="InterPro" id="IPR051267">
    <property type="entry name" value="STEAP_metalloreductase"/>
</dbReference>
<dbReference type="Pfam" id="PF03807">
    <property type="entry name" value="F420_oxidored"/>
    <property type="match status" value="1"/>
</dbReference>
<sequence>MKIGIIGVGNITLELANRSAQSGHEVLISNPRGTSTIRDLVQNMGTNVKLVKTCEAATAEIIIIFLPRENLEVSINDLPDMSGKIILHTNNPIFNVNTISSTASDQSSCSVLASLLPTSHVVKVFNPLEPIVMNHNRTKIFFTGENQKAKNNVKAFLYTLNLSGIDLSELNT</sequence>
<reference evidence="3 4" key="1">
    <citation type="submission" date="2014-09" db="EMBL/GenBank/DDBJ databases">
        <title>Genome sequence of Flavobacterium aquidurense RC62.</title>
        <authorList>
            <person name="Kim J.F."/>
            <person name="Kwak M.-J."/>
        </authorList>
    </citation>
    <scope>NUCLEOTIDE SEQUENCE [LARGE SCALE GENOMIC DNA]</scope>
    <source>
        <strain evidence="3 4">RC62</strain>
    </source>
</reference>
<dbReference type="Proteomes" id="UP000050443">
    <property type="component" value="Unassembled WGS sequence"/>
</dbReference>
<keyword evidence="1" id="KW-0560">Oxidoreductase</keyword>
<protein>
    <submittedName>
        <fullName evidence="3">NADP oxidoreductase, coenzyme F420-dependent protein</fullName>
    </submittedName>
</protein>
<dbReference type="AlphaFoldDB" id="A0A0Q0XY70"/>
<accession>A0A0Q0XY70</accession>
<dbReference type="EMBL" id="JRLF01000008">
    <property type="protein sequence ID" value="KQB41389.1"/>
    <property type="molecule type" value="Genomic_DNA"/>
</dbReference>
<dbReference type="InterPro" id="IPR036291">
    <property type="entry name" value="NAD(P)-bd_dom_sf"/>
</dbReference>
<comment type="caution">
    <text evidence="3">The sequence shown here is derived from an EMBL/GenBank/DDBJ whole genome shotgun (WGS) entry which is preliminary data.</text>
</comment>
<dbReference type="Gene3D" id="3.40.50.720">
    <property type="entry name" value="NAD(P)-binding Rossmann-like Domain"/>
    <property type="match status" value="1"/>
</dbReference>
<proteinExistence type="predicted"/>
<evidence type="ECO:0000259" key="2">
    <source>
        <dbReference type="Pfam" id="PF03807"/>
    </source>
</evidence>
<organism evidence="3 4">
    <name type="scientific">Flavobacterium aquidurense</name>
    <dbReference type="NCBI Taxonomy" id="362413"/>
    <lineage>
        <taxon>Bacteria</taxon>
        <taxon>Pseudomonadati</taxon>
        <taxon>Bacteroidota</taxon>
        <taxon>Flavobacteriia</taxon>
        <taxon>Flavobacteriales</taxon>
        <taxon>Flavobacteriaceae</taxon>
        <taxon>Flavobacterium</taxon>
    </lineage>
</organism>
<dbReference type="SUPFAM" id="SSF51735">
    <property type="entry name" value="NAD(P)-binding Rossmann-fold domains"/>
    <property type="match status" value="1"/>
</dbReference>
<feature type="domain" description="Pyrroline-5-carboxylate reductase catalytic N-terminal" evidence="2">
    <location>
        <begin position="2"/>
        <end position="91"/>
    </location>
</feature>
<evidence type="ECO:0000313" key="4">
    <source>
        <dbReference type="Proteomes" id="UP000050443"/>
    </source>
</evidence>
<gene>
    <name evidence="3" type="ORF">RC62_4135</name>
</gene>
<dbReference type="InterPro" id="IPR028939">
    <property type="entry name" value="P5C_Rdtase_cat_N"/>
</dbReference>
<dbReference type="GO" id="GO:0016491">
    <property type="term" value="F:oxidoreductase activity"/>
    <property type="evidence" value="ECO:0007669"/>
    <property type="project" value="UniProtKB-KW"/>
</dbReference>
<dbReference type="PANTHER" id="PTHR14239">
    <property type="entry name" value="DUDULIN-RELATED"/>
    <property type="match status" value="1"/>
</dbReference>
<evidence type="ECO:0000313" key="3">
    <source>
        <dbReference type="EMBL" id="KQB41389.1"/>
    </source>
</evidence>
<dbReference type="PATRIC" id="fig|362413.3.peg.4058"/>
<name>A0A0Q0XY70_9FLAO</name>
<evidence type="ECO:0000256" key="1">
    <source>
        <dbReference type="ARBA" id="ARBA00023002"/>
    </source>
</evidence>